<keyword evidence="3" id="KW-0697">Rotamase</keyword>
<evidence type="ECO:0000256" key="6">
    <source>
        <dbReference type="SAM" id="Phobius"/>
    </source>
</evidence>
<keyword evidence="2 4" id="KW-0802">TPR repeat</keyword>
<dbReference type="Proteomes" id="UP000050794">
    <property type="component" value="Unassembled WGS sequence"/>
</dbReference>
<dbReference type="AlphaFoldDB" id="A0A183UZD0"/>
<feature type="region of interest" description="Disordered" evidence="5">
    <location>
        <begin position="29"/>
        <end position="52"/>
    </location>
</feature>
<proteinExistence type="predicted"/>
<dbReference type="PANTHER" id="PTHR46512:SF1">
    <property type="entry name" value="PEPTIDYLPROLYL ISOMERASE"/>
    <property type="match status" value="1"/>
</dbReference>
<dbReference type="GO" id="GO:0044183">
    <property type="term" value="F:protein folding chaperone"/>
    <property type="evidence" value="ECO:0007669"/>
    <property type="project" value="TreeGrafter"/>
</dbReference>
<evidence type="ECO:0000256" key="2">
    <source>
        <dbReference type="ARBA" id="ARBA00022803"/>
    </source>
</evidence>
<dbReference type="GO" id="GO:0005740">
    <property type="term" value="C:mitochondrial envelope"/>
    <property type="evidence" value="ECO:0007669"/>
    <property type="project" value="TreeGrafter"/>
</dbReference>
<dbReference type="PROSITE" id="PS50059">
    <property type="entry name" value="FKBP_PPIASE"/>
    <property type="match status" value="1"/>
</dbReference>
<dbReference type="InterPro" id="IPR011990">
    <property type="entry name" value="TPR-like_helical_dom_sf"/>
</dbReference>
<comment type="catalytic activity">
    <reaction evidence="3">
        <text>[protein]-peptidylproline (omega=180) = [protein]-peptidylproline (omega=0)</text>
        <dbReference type="Rhea" id="RHEA:16237"/>
        <dbReference type="Rhea" id="RHEA-COMP:10747"/>
        <dbReference type="Rhea" id="RHEA-COMP:10748"/>
        <dbReference type="ChEBI" id="CHEBI:83833"/>
        <dbReference type="ChEBI" id="CHEBI:83834"/>
        <dbReference type="EC" id="5.2.1.8"/>
    </reaction>
</comment>
<dbReference type="SUPFAM" id="SSF48452">
    <property type="entry name" value="TPR-like"/>
    <property type="match status" value="1"/>
</dbReference>
<evidence type="ECO:0000256" key="1">
    <source>
        <dbReference type="ARBA" id="ARBA00022737"/>
    </source>
</evidence>
<keyword evidence="9" id="KW-1185">Reference proteome</keyword>
<dbReference type="Gene3D" id="1.25.40.10">
    <property type="entry name" value="Tetratricopeptide repeat domain"/>
    <property type="match status" value="1"/>
</dbReference>
<feature type="repeat" description="TPR" evidence="4">
    <location>
        <begin position="301"/>
        <end position="334"/>
    </location>
</feature>
<dbReference type="GO" id="GO:0016020">
    <property type="term" value="C:membrane"/>
    <property type="evidence" value="ECO:0007669"/>
    <property type="project" value="TreeGrafter"/>
</dbReference>
<reference evidence="10" key="1">
    <citation type="submission" date="2016-06" db="UniProtKB">
        <authorList>
            <consortium name="WormBaseParasite"/>
        </authorList>
    </citation>
    <scope>IDENTIFICATION</scope>
</reference>
<protein>
    <recommendedName>
        <fullName evidence="3">peptidylprolyl isomerase</fullName>
        <ecNumber evidence="3">5.2.1.8</ecNumber>
    </recommendedName>
</protein>
<dbReference type="SUPFAM" id="SSF54534">
    <property type="entry name" value="FKBP-like"/>
    <property type="match status" value="1"/>
</dbReference>
<reference evidence="8 9" key="2">
    <citation type="submission" date="2018-11" db="EMBL/GenBank/DDBJ databases">
        <authorList>
            <consortium name="Pathogen Informatics"/>
        </authorList>
    </citation>
    <scope>NUCLEOTIDE SEQUENCE [LARGE SCALE GENOMIC DNA]</scope>
</reference>
<keyword evidence="6" id="KW-1133">Transmembrane helix</keyword>
<sequence length="407" mass="45476">MGVACPLQCFSRLVGSDFPGKLVYQQRRAVSSGEPSLDGSVDEERGALSDSDLPGAVRVQTLATQAKGPSSDALEVECRAEHSLRTTNADGSSNAEWNDVLGSGHLFTKVLRSGTGPKPRNGQQVTIRVIDRKLGLDSVEKQTFVLGFSMVIDAWELVVQLMNEGEMDIVKAECRFAYGSAGDPSRNIPPYQPMEYSIELLEVGDALSFSSMPRDSLVAYISKLKERGNYYYTRREFDKAIFVYKRCTDVVNIPEDDEVLRNMFSVIYSNLAVCHAKVQLCDWKMTLDTSDKALKLNASNTKALFRRASAYTNLNFIDEAIETLKTASAIDPDDVLITKELRRLKGRQRLCREQERSLYKRMLAGARGDEDLRGARHLTAPARYALLAFFVMVFASFIHFLRIYLGS</sequence>
<name>A0A183UZD0_TOXCA</name>
<keyword evidence="1" id="KW-0677">Repeat</keyword>
<dbReference type="GO" id="GO:0005829">
    <property type="term" value="C:cytosol"/>
    <property type="evidence" value="ECO:0007669"/>
    <property type="project" value="TreeGrafter"/>
</dbReference>
<keyword evidence="3" id="KW-0413">Isomerase</keyword>
<dbReference type="InterPro" id="IPR001179">
    <property type="entry name" value="PPIase_FKBP_dom"/>
</dbReference>
<evidence type="ECO:0000256" key="3">
    <source>
        <dbReference type="PROSITE-ProRule" id="PRU00277"/>
    </source>
</evidence>
<evidence type="ECO:0000256" key="5">
    <source>
        <dbReference type="SAM" id="MobiDB-lite"/>
    </source>
</evidence>
<dbReference type="Gene3D" id="3.10.50.40">
    <property type="match status" value="1"/>
</dbReference>
<dbReference type="GO" id="GO:0043066">
    <property type="term" value="P:negative regulation of apoptotic process"/>
    <property type="evidence" value="ECO:0007669"/>
    <property type="project" value="TreeGrafter"/>
</dbReference>
<dbReference type="PROSITE" id="PS50005">
    <property type="entry name" value="TPR"/>
    <property type="match status" value="1"/>
</dbReference>
<dbReference type="InterPro" id="IPR046357">
    <property type="entry name" value="PPIase_dom_sf"/>
</dbReference>
<feature type="transmembrane region" description="Helical" evidence="6">
    <location>
        <begin position="384"/>
        <end position="405"/>
    </location>
</feature>
<evidence type="ECO:0000313" key="10">
    <source>
        <dbReference type="WBParaSite" id="TCNE_0001385001-mRNA-1"/>
    </source>
</evidence>
<dbReference type="EMBL" id="UYWY01021930">
    <property type="protein sequence ID" value="VDM45171.1"/>
    <property type="molecule type" value="Genomic_DNA"/>
</dbReference>
<dbReference type="EC" id="5.2.1.8" evidence="3"/>
<gene>
    <name evidence="8" type="ORF">TCNE_LOCUS13850</name>
</gene>
<evidence type="ECO:0000313" key="8">
    <source>
        <dbReference type="EMBL" id="VDM45171.1"/>
    </source>
</evidence>
<dbReference type="GO" id="GO:0012505">
    <property type="term" value="C:endomembrane system"/>
    <property type="evidence" value="ECO:0007669"/>
    <property type="project" value="TreeGrafter"/>
</dbReference>
<dbReference type="InterPro" id="IPR019734">
    <property type="entry name" value="TPR_rpt"/>
</dbReference>
<dbReference type="InterPro" id="IPR050754">
    <property type="entry name" value="FKBP4/5/8-like"/>
</dbReference>
<evidence type="ECO:0000256" key="4">
    <source>
        <dbReference type="PROSITE-ProRule" id="PRU00339"/>
    </source>
</evidence>
<feature type="domain" description="PPIase FKBP-type" evidence="7">
    <location>
        <begin position="136"/>
        <end position="204"/>
    </location>
</feature>
<evidence type="ECO:0000259" key="7">
    <source>
        <dbReference type="PROSITE" id="PS50059"/>
    </source>
</evidence>
<keyword evidence="6" id="KW-0812">Transmembrane</keyword>
<dbReference type="Pfam" id="PF00254">
    <property type="entry name" value="FKBP_C"/>
    <property type="match status" value="1"/>
</dbReference>
<evidence type="ECO:0000313" key="9">
    <source>
        <dbReference type="Proteomes" id="UP000050794"/>
    </source>
</evidence>
<dbReference type="SMART" id="SM00028">
    <property type="entry name" value="TPR"/>
    <property type="match status" value="3"/>
</dbReference>
<dbReference type="GO" id="GO:0003755">
    <property type="term" value="F:peptidyl-prolyl cis-trans isomerase activity"/>
    <property type="evidence" value="ECO:0007669"/>
    <property type="project" value="UniProtKB-KW"/>
</dbReference>
<accession>A0A183UZD0</accession>
<dbReference type="PANTHER" id="PTHR46512">
    <property type="entry name" value="PEPTIDYLPROLYL ISOMERASE"/>
    <property type="match status" value="1"/>
</dbReference>
<organism evidence="9 10">
    <name type="scientific">Toxocara canis</name>
    <name type="common">Canine roundworm</name>
    <dbReference type="NCBI Taxonomy" id="6265"/>
    <lineage>
        <taxon>Eukaryota</taxon>
        <taxon>Metazoa</taxon>
        <taxon>Ecdysozoa</taxon>
        <taxon>Nematoda</taxon>
        <taxon>Chromadorea</taxon>
        <taxon>Rhabditida</taxon>
        <taxon>Spirurina</taxon>
        <taxon>Ascaridomorpha</taxon>
        <taxon>Ascaridoidea</taxon>
        <taxon>Toxocaridae</taxon>
        <taxon>Toxocara</taxon>
    </lineage>
</organism>
<dbReference type="WBParaSite" id="TCNE_0001385001-mRNA-1">
    <property type="protein sequence ID" value="TCNE_0001385001-mRNA-1"/>
    <property type="gene ID" value="TCNE_0001385001"/>
</dbReference>
<keyword evidence="6" id="KW-0472">Membrane</keyword>